<feature type="compositionally biased region" description="Basic residues" evidence="7">
    <location>
        <begin position="1"/>
        <end position="11"/>
    </location>
</feature>
<evidence type="ECO:0000256" key="3">
    <source>
        <dbReference type="ARBA" id="ARBA00022741"/>
    </source>
</evidence>
<evidence type="ECO:0000313" key="9">
    <source>
        <dbReference type="EMBL" id="KAJ3445737.1"/>
    </source>
</evidence>
<evidence type="ECO:0000313" key="10">
    <source>
        <dbReference type="Proteomes" id="UP001146793"/>
    </source>
</evidence>
<dbReference type="SMART" id="SM00811">
    <property type="entry name" value="Alpha_kinase"/>
    <property type="match status" value="1"/>
</dbReference>
<feature type="domain" description="Alpha-type protein kinase" evidence="8">
    <location>
        <begin position="604"/>
        <end position="861"/>
    </location>
</feature>
<dbReference type="PANTHER" id="PTHR45992">
    <property type="entry name" value="EUKARYOTIC ELONGATION FACTOR 2 KINASE-RELATED"/>
    <property type="match status" value="1"/>
</dbReference>
<keyword evidence="9" id="KW-0648">Protein biosynthesis</keyword>
<evidence type="ECO:0000256" key="2">
    <source>
        <dbReference type="ARBA" id="ARBA00022679"/>
    </source>
</evidence>
<keyword evidence="3" id="KW-0547">Nucleotide-binding</keyword>
<organism evidence="9 10">
    <name type="scientific">Anaeramoeba flamelloides</name>
    <dbReference type="NCBI Taxonomy" id="1746091"/>
    <lineage>
        <taxon>Eukaryota</taxon>
        <taxon>Metamonada</taxon>
        <taxon>Anaeramoebidae</taxon>
        <taxon>Anaeramoeba</taxon>
    </lineage>
</organism>
<dbReference type="InterPro" id="IPR051852">
    <property type="entry name" value="Alpha-type_PK"/>
</dbReference>
<evidence type="ECO:0000256" key="4">
    <source>
        <dbReference type="ARBA" id="ARBA00022777"/>
    </source>
</evidence>
<name>A0AAV7ZUX3_9EUKA</name>
<dbReference type="Proteomes" id="UP001146793">
    <property type="component" value="Unassembled WGS sequence"/>
</dbReference>
<dbReference type="InterPro" id="IPR011009">
    <property type="entry name" value="Kinase-like_dom_sf"/>
</dbReference>
<keyword evidence="6" id="KW-0175">Coiled coil</keyword>
<protein>
    <submittedName>
        <fullName evidence="9">Eukaryotic elongation factor 2 kinase-related</fullName>
    </submittedName>
</protein>
<dbReference type="GO" id="GO:0003746">
    <property type="term" value="F:translation elongation factor activity"/>
    <property type="evidence" value="ECO:0007669"/>
    <property type="project" value="UniProtKB-KW"/>
</dbReference>
<feature type="compositionally biased region" description="Basic residues" evidence="7">
    <location>
        <begin position="120"/>
        <end position="137"/>
    </location>
</feature>
<dbReference type="GO" id="GO:0004674">
    <property type="term" value="F:protein serine/threonine kinase activity"/>
    <property type="evidence" value="ECO:0007669"/>
    <property type="project" value="UniProtKB-KW"/>
</dbReference>
<evidence type="ECO:0000256" key="7">
    <source>
        <dbReference type="SAM" id="MobiDB-lite"/>
    </source>
</evidence>
<feature type="compositionally biased region" description="Low complexity" evidence="7">
    <location>
        <begin position="13"/>
        <end position="106"/>
    </location>
</feature>
<dbReference type="GO" id="GO:0031037">
    <property type="term" value="P:myosin II filament disassembly"/>
    <property type="evidence" value="ECO:0007669"/>
    <property type="project" value="TreeGrafter"/>
</dbReference>
<dbReference type="GO" id="GO:0005524">
    <property type="term" value="F:ATP binding"/>
    <property type="evidence" value="ECO:0007669"/>
    <property type="project" value="UniProtKB-KW"/>
</dbReference>
<gene>
    <name evidence="9" type="ORF">M0812_11624</name>
</gene>
<evidence type="ECO:0000256" key="5">
    <source>
        <dbReference type="ARBA" id="ARBA00022840"/>
    </source>
</evidence>
<dbReference type="Pfam" id="PF02816">
    <property type="entry name" value="Alpha_kinase"/>
    <property type="match status" value="1"/>
</dbReference>
<dbReference type="EMBL" id="JANTQA010000023">
    <property type="protein sequence ID" value="KAJ3445737.1"/>
    <property type="molecule type" value="Genomic_DNA"/>
</dbReference>
<sequence>MSKNKKNKKNHSSSEASSSSETEKTGSFSSSSSGFNSSSGSGSGSSDASSSSENENSGSYSSSRSSSNSSSSSGSETNSSSSSENEKSGSYSSSSSSSSSNSSSSENSKDTEEQQISKLKSQKRKLKKKKCTSHKKKNCGKCNKRLENKIKIREGQKKHHDFLKQRKKLHSSRCKHHKKKNCKKCLRQLEKKNIGFNLKPKDDFYSLVNKCEHEIKKMDQKIGEKKKRLLKKKLKKKKKNQLKSEITAIRQKKEKEQKKRAKIIKNKIVENKKTIDKLLKETKRSKKKKCRKHEKKKCQSCLKSSKKRLNKLRVEQKKIHKLQKKIHRPQKKVKKKLVEKQIFEQIINTQGYTRICFLVSINNLPTSIKIFDHLETMIANLLDKGNVLVALVVTMNDQVEHEESAPFHLFSQDFDSLSKFIAKRAEYMEKQWDPDFFKPQPALKDWIGFFQTGKLAGWGNKKNIVIHINGNPHHDFSEDPEKLWHILRKISQQYIQKQIDYYFYRINNNFDPILISFFKTIHKSNQNKDQLCMKIVDFVGIEQFSSQILEICDKSQYGRDVLGFSLNNELIQTRRISIQNYLTFEKEKEKEKEKENDFDDDGFEDEDEDDYWDDWESAQVYILDQEKTNMEDVMLKTQPAYFKHYEDKPFSISKELFKMGGERIIYLMCDNEKRLFVAKTWIDMNLTKEEKIQLCQKELVVQYLAKKQATKFLAEQPLKSIDYLQQFFIVFTNRKKKNVYVCEPYIKDNYQKFSNNMREQLDYNKYSTVYGYSHYTYEKSDGKILVTDLQGWDYNGESYLLTDPGIHSIGNTENPNEDFSLQALYPSNQFNSTDFNQKGVNEFKKIHKCSNVCKGLKLDKVNSSTSYIMSTNRKFNYHIFCANIYCGNVVFIKNGTFMDNKSYYCTNCRGGGNRNENEND</sequence>
<evidence type="ECO:0000259" key="8">
    <source>
        <dbReference type="PROSITE" id="PS51158"/>
    </source>
</evidence>
<feature type="region of interest" description="Disordered" evidence="7">
    <location>
        <begin position="1"/>
        <end position="137"/>
    </location>
</feature>
<feature type="coiled-coil region" evidence="6">
    <location>
        <begin position="208"/>
        <end position="259"/>
    </location>
</feature>
<dbReference type="AlphaFoldDB" id="A0AAV7ZUX3"/>
<keyword evidence="2" id="KW-0808">Transferase</keyword>
<dbReference type="InterPro" id="IPR004166">
    <property type="entry name" value="a-kinase_dom"/>
</dbReference>
<dbReference type="PROSITE" id="PS51158">
    <property type="entry name" value="ALPHA_KINASE"/>
    <property type="match status" value="1"/>
</dbReference>
<evidence type="ECO:0000256" key="1">
    <source>
        <dbReference type="ARBA" id="ARBA00022527"/>
    </source>
</evidence>
<keyword evidence="9" id="KW-0251">Elongation factor</keyword>
<keyword evidence="5" id="KW-0067">ATP-binding</keyword>
<dbReference type="CDD" id="cd04515">
    <property type="entry name" value="Alpha_kinase"/>
    <property type="match status" value="1"/>
</dbReference>
<dbReference type="PANTHER" id="PTHR45992:SF2">
    <property type="entry name" value="EUKARYOTIC ELONGATION FACTOR 2 KINASE"/>
    <property type="match status" value="1"/>
</dbReference>
<proteinExistence type="predicted"/>
<dbReference type="Gene3D" id="3.20.200.10">
    <property type="entry name" value="MHCK/EF2 kinase"/>
    <property type="match status" value="1"/>
</dbReference>
<reference evidence="9" key="1">
    <citation type="submission" date="2022-08" db="EMBL/GenBank/DDBJ databases">
        <title>Novel sulphate-reducing endosymbionts in the free-living metamonad Anaeramoeba.</title>
        <authorList>
            <person name="Jerlstrom-Hultqvist J."/>
            <person name="Cepicka I."/>
            <person name="Gallot-Lavallee L."/>
            <person name="Salas-Leiva D."/>
            <person name="Curtis B.A."/>
            <person name="Zahonova K."/>
            <person name="Pipaliya S."/>
            <person name="Dacks J."/>
            <person name="Roger A.J."/>
        </authorList>
    </citation>
    <scope>NUCLEOTIDE SEQUENCE</scope>
    <source>
        <strain evidence="9">Busselton2</strain>
    </source>
</reference>
<dbReference type="SUPFAM" id="SSF56112">
    <property type="entry name" value="Protein kinase-like (PK-like)"/>
    <property type="match status" value="1"/>
</dbReference>
<keyword evidence="1" id="KW-0723">Serine/threonine-protein kinase</keyword>
<accession>A0AAV7ZUX3</accession>
<comment type="caution">
    <text evidence="9">The sequence shown here is derived from an EMBL/GenBank/DDBJ whole genome shotgun (WGS) entry which is preliminary data.</text>
</comment>
<dbReference type="GO" id="GO:1903013">
    <property type="term" value="P:response to differentiation-inducing factor 1"/>
    <property type="evidence" value="ECO:0007669"/>
    <property type="project" value="TreeGrafter"/>
</dbReference>
<keyword evidence="4 9" id="KW-0418">Kinase</keyword>
<evidence type="ECO:0000256" key="6">
    <source>
        <dbReference type="SAM" id="Coils"/>
    </source>
</evidence>